<dbReference type="Proteomes" id="UP001500307">
    <property type="component" value="Unassembled WGS sequence"/>
</dbReference>
<sequence>MDGADAQPGQTAAALSDLVMVDLTEAERHLLARGLMEWGGPAHSTEALAVAMGFEGVEDLYAQAGPLHASIRAEEPLSRRDWRRVLIATEVVFASDIFGSGCDWSTTTGLSDEETINLLRAVQRKLARSANVHNP</sequence>
<protein>
    <submittedName>
        <fullName evidence="1">Uncharacterized protein</fullName>
    </submittedName>
</protein>
<keyword evidence="2" id="KW-1185">Reference proteome</keyword>
<name>A0ABP8T6F5_9ACTN</name>
<dbReference type="EMBL" id="BAABGU010000063">
    <property type="protein sequence ID" value="GAA4580595.1"/>
    <property type="molecule type" value="Genomic_DNA"/>
</dbReference>
<organism evidence="1 2">
    <name type="scientific">Micromonospora coerulea</name>
    <dbReference type="NCBI Taxonomy" id="47856"/>
    <lineage>
        <taxon>Bacteria</taxon>
        <taxon>Bacillati</taxon>
        <taxon>Actinomycetota</taxon>
        <taxon>Actinomycetes</taxon>
        <taxon>Micromonosporales</taxon>
        <taxon>Micromonosporaceae</taxon>
        <taxon>Micromonospora</taxon>
    </lineage>
</organism>
<dbReference type="RefSeq" id="WP_346125198.1">
    <property type="nucleotide sequence ID" value="NZ_BAABGU010000063.1"/>
</dbReference>
<accession>A0ABP8T6F5</accession>
<proteinExistence type="predicted"/>
<gene>
    <name evidence="1" type="ORF">GCM10023176_60360</name>
</gene>
<reference evidence="2" key="1">
    <citation type="journal article" date="2019" name="Int. J. Syst. Evol. Microbiol.">
        <title>The Global Catalogue of Microorganisms (GCM) 10K type strain sequencing project: providing services to taxonomists for standard genome sequencing and annotation.</title>
        <authorList>
            <consortium name="The Broad Institute Genomics Platform"/>
            <consortium name="The Broad Institute Genome Sequencing Center for Infectious Disease"/>
            <person name="Wu L."/>
            <person name="Ma J."/>
        </authorList>
    </citation>
    <scope>NUCLEOTIDE SEQUENCE [LARGE SCALE GENOMIC DNA]</scope>
    <source>
        <strain evidence="2">JCM 3175</strain>
    </source>
</reference>
<evidence type="ECO:0000313" key="2">
    <source>
        <dbReference type="Proteomes" id="UP001500307"/>
    </source>
</evidence>
<evidence type="ECO:0000313" key="1">
    <source>
        <dbReference type="EMBL" id="GAA4580595.1"/>
    </source>
</evidence>
<comment type="caution">
    <text evidence="1">The sequence shown here is derived from an EMBL/GenBank/DDBJ whole genome shotgun (WGS) entry which is preliminary data.</text>
</comment>